<sequence length="51" mass="5247">PALEGAAGVLPNISLIKPAGVGDITNTPCWAPEDSTCLGGELGWYEGDFSR</sequence>
<proteinExistence type="predicted"/>
<organism evidence="1 2">
    <name type="scientific">Ficus carica</name>
    <name type="common">Common fig</name>
    <dbReference type="NCBI Taxonomy" id="3494"/>
    <lineage>
        <taxon>Eukaryota</taxon>
        <taxon>Viridiplantae</taxon>
        <taxon>Streptophyta</taxon>
        <taxon>Embryophyta</taxon>
        <taxon>Tracheophyta</taxon>
        <taxon>Spermatophyta</taxon>
        <taxon>Magnoliopsida</taxon>
        <taxon>eudicotyledons</taxon>
        <taxon>Gunneridae</taxon>
        <taxon>Pentapetalae</taxon>
        <taxon>rosids</taxon>
        <taxon>fabids</taxon>
        <taxon>Rosales</taxon>
        <taxon>Moraceae</taxon>
        <taxon>Ficeae</taxon>
        <taxon>Ficus</taxon>
    </lineage>
</organism>
<protein>
    <submittedName>
        <fullName evidence="1">Uncharacterized protein</fullName>
    </submittedName>
</protein>
<accession>A0AA87ZE64</accession>
<comment type="caution">
    <text evidence="1">The sequence shown here is derived from an EMBL/GenBank/DDBJ whole genome shotgun (WGS) entry which is preliminary data.</text>
</comment>
<dbReference type="EMBL" id="BTGU01005602">
    <property type="protein sequence ID" value="GMN25891.1"/>
    <property type="molecule type" value="Genomic_DNA"/>
</dbReference>
<gene>
    <name evidence="1" type="ORF">TIFTF001_047760</name>
</gene>
<name>A0AA87ZE64_FICCA</name>
<evidence type="ECO:0000313" key="2">
    <source>
        <dbReference type="Proteomes" id="UP001187192"/>
    </source>
</evidence>
<keyword evidence="2" id="KW-1185">Reference proteome</keyword>
<dbReference type="Proteomes" id="UP001187192">
    <property type="component" value="Unassembled WGS sequence"/>
</dbReference>
<feature type="non-terminal residue" evidence="1">
    <location>
        <position position="1"/>
    </location>
</feature>
<reference evidence="1" key="1">
    <citation type="submission" date="2023-07" db="EMBL/GenBank/DDBJ databases">
        <title>draft genome sequence of fig (Ficus carica).</title>
        <authorList>
            <person name="Takahashi T."/>
            <person name="Nishimura K."/>
        </authorList>
    </citation>
    <scope>NUCLEOTIDE SEQUENCE</scope>
</reference>
<evidence type="ECO:0000313" key="1">
    <source>
        <dbReference type="EMBL" id="GMN25891.1"/>
    </source>
</evidence>
<dbReference type="AlphaFoldDB" id="A0AA87ZE64"/>